<keyword evidence="3" id="KW-1185">Reference proteome</keyword>
<accession>A0ABT1L6M1</accession>
<organism evidence="2 3">
    <name type="scientific">Candidatus Synchoanobacter obligatus</name>
    <dbReference type="NCBI Taxonomy" id="2919597"/>
    <lineage>
        <taxon>Bacteria</taxon>
        <taxon>Pseudomonadati</taxon>
        <taxon>Pseudomonadota</taxon>
        <taxon>Gammaproteobacteria</taxon>
        <taxon>Candidatus Comchoanobacterales</taxon>
        <taxon>Candidatus Comchoanobacteraceae</taxon>
        <taxon>Candidatus Synchoanobacter</taxon>
    </lineage>
</organism>
<dbReference type="InterPro" id="IPR047756">
    <property type="entry name" value="IcmT-like"/>
</dbReference>
<dbReference type="Proteomes" id="UP001320768">
    <property type="component" value="Unassembled WGS sequence"/>
</dbReference>
<protein>
    <submittedName>
        <fullName evidence="2">IcmT/TraK family protein</fullName>
    </submittedName>
</protein>
<keyword evidence="1" id="KW-1133">Transmembrane helix</keyword>
<name>A0ABT1L6M1_9GAMM</name>
<feature type="transmembrane region" description="Helical" evidence="1">
    <location>
        <begin position="27"/>
        <end position="55"/>
    </location>
</feature>
<sequence length="83" mass="9631">MAENGNWQDTGRETKLWILNSSTSFPILLFLLNLSWGTFFVVIVTMGVFGVLDYYGFKPMVFLRRVRVLLAGPRKSARPWWMS</sequence>
<keyword evidence="1" id="KW-0812">Transmembrane</keyword>
<proteinExistence type="predicted"/>
<dbReference type="EMBL" id="JAKUDN010000002">
    <property type="protein sequence ID" value="MCP8352365.1"/>
    <property type="molecule type" value="Genomic_DNA"/>
</dbReference>
<dbReference type="RefSeq" id="WP_258569470.1">
    <property type="nucleotide sequence ID" value="NZ_JAKUDN010000002.1"/>
</dbReference>
<evidence type="ECO:0000256" key="1">
    <source>
        <dbReference type="SAM" id="Phobius"/>
    </source>
</evidence>
<keyword evidence="1" id="KW-0472">Membrane</keyword>
<dbReference type="NCBIfam" id="NF038220">
    <property type="entry name" value="IcmT_TraK"/>
    <property type="match status" value="1"/>
</dbReference>
<reference evidence="2 3" key="1">
    <citation type="journal article" date="2022" name="Nat. Microbiol.">
        <title>The microbiome of a bacterivorous marine choanoflagellate contains a resource-demanding obligate bacterial associate.</title>
        <authorList>
            <person name="Needham D.M."/>
            <person name="Poirier C."/>
            <person name="Bachy C."/>
            <person name="George E.E."/>
            <person name="Wilken S."/>
            <person name="Yung C.C.M."/>
            <person name="Limardo A.J."/>
            <person name="Morando M."/>
            <person name="Sudek L."/>
            <person name="Malmstrom R.R."/>
            <person name="Keeling P.J."/>
            <person name="Santoro A.E."/>
            <person name="Worden A.Z."/>
        </authorList>
    </citation>
    <scope>NUCLEOTIDE SEQUENCE [LARGE SCALE GENOMIC DNA]</scope>
    <source>
        <strain evidence="2 3">Comchoano-2</strain>
    </source>
</reference>
<comment type="caution">
    <text evidence="2">The sequence shown here is derived from an EMBL/GenBank/DDBJ whole genome shotgun (WGS) entry which is preliminary data.</text>
</comment>
<evidence type="ECO:0000313" key="3">
    <source>
        <dbReference type="Proteomes" id="UP001320768"/>
    </source>
</evidence>
<gene>
    <name evidence="2" type="primary">icmT</name>
    <name evidence="2" type="ORF">MKS91_03560</name>
</gene>
<evidence type="ECO:0000313" key="2">
    <source>
        <dbReference type="EMBL" id="MCP8352365.1"/>
    </source>
</evidence>